<proteinExistence type="predicted"/>
<keyword evidence="3" id="KW-1185">Reference proteome</keyword>
<feature type="compositionally biased region" description="Polar residues" evidence="1">
    <location>
        <begin position="26"/>
        <end position="35"/>
    </location>
</feature>
<feature type="compositionally biased region" description="Basic residues" evidence="1">
    <location>
        <begin position="1"/>
        <end position="10"/>
    </location>
</feature>
<evidence type="ECO:0000313" key="2">
    <source>
        <dbReference type="EMBL" id="MCI85264.1"/>
    </source>
</evidence>
<feature type="compositionally biased region" description="Low complexity" evidence="1">
    <location>
        <begin position="43"/>
        <end position="53"/>
    </location>
</feature>
<reference evidence="2 3" key="1">
    <citation type="journal article" date="2018" name="Front. Plant Sci.">
        <title>Red Clover (Trifolium pratense) and Zigzag Clover (T. medium) - A Picture of Genomic Similarities and Differences.</title>
        <authorList>
            <person name="Dluhosova J."/>
            <person name="Istvanek J."/>
            <person name="Nedelnik J."/>
            <person name="Repkova J."/>
        </authorList>
    </citation>
    <scope>NUCLEOTIDE SEQUENCE [LARGE SCALE GENOMIC DNA]</scope>
    <source>
        <strain evidence="3">cv. 10/8</strain>
        <tissue evidence="2">Leaf</tissue>
    </source>
</reference>
<dbReference type="AlphaFoldDB" id="A0A392VAE5"/>
<dbReference type="EMBL" id="LXQA011111240">
    <property type="protein sequence ID" value="MCI85264.1"/>
    <property type="molecule type" value="Genomic_DNA"/>
</dbReference>
<dbReference type="Proteomes" id="UP000265520">
    <property type="component" value="Unassembled WGS sequence"/>
</dbReference>
<evidence type="ECO:0000256" key="1">
    <source>
        <dbReference type="SAM" id="MobiDB-lite"/>
    </source>
</evidence>
<evidence type="ECO:0000313" key="3">
    <source>
        <dbReference type="Proteomes" id="UP000265520"/>
    </source>
</evidence>
<accession>A0A392VAE5</accession>
<sequence>TQIRRSRHHAPFSDPSQPPPPQLQSVATTTPSSQIRRSHHHPNSNPSQPPRQHLTTTLSPHHLKPP</sequence>
<protein>
    <submittedName>
        <fullName evidence="2">Uncharacterized protein</fullName>
    </submittedName>
</protein>
<name>A0A392VAE5_9FABA</name>
<comment type="caution">
    <text evidence="2">The sequence shown here is derived from an EMBL/GenBank/DDBJ whole genome shotgun (WGS) entry which is preliminary data.</text>
</comment>
<organism evidence="2 3">
    <name type="scientific">Trifolium medium</name>
    <dbReference type="NCBI Taxonomy" id="97028"/>
    <lineage>
        <taxon>Eukaryota</taxon>
        <taxon>Viridiplantae</taxon>
        <taxon>Streptophyta</taxon>
        <taxon>Embryophyta</taxon>
        <taxon>Tracheophyta</taxon>
        <taxon>Spermatophyta</taxon>
        <taxon>Magnoliopsida</taxon>
        <taxon>eudicotyledons</taxon>
        <taxon>Gunneridae</taxon>
        <taxon>Pentapetalae</taxon>
        <taxon>rosids</taxon>
        <taxon>fabids</taxon>
        <taxon>Fabales</taxon>
        <taxon>Fabaceae</taxon>
        <taxon>Papilionoideae</taxon>
        <taxon>50 kb inversion clade</taxon>
        <taxon>NPAAA clade</taxon>
        <taxon>Hologalegina</taxon>
        <taxon>IRL clade</taxon>
        <taxon>Trifolieae</taxon>
        <taxon>Trifolium</taxon>
    </lineage>
</organism>
<feature type="region of interest" description="Disordered" evidence="1">
    <location>
        <begin position="1"/>
        <end position="66"/>
    </location>
</feature>
<feature type="non-terminal residue" evidence="2">
    <location>
        <position position="1"/>
    </location>
</feature>